<keyword evidence="1" id="KW-0812">Transmembrane</keyword>
<gene>
    <name evidence="2" type="primary">CTK1</name>
    <name evidence="2" type="ORF">SNAT2548_LOCUS2410</name>
</gene>
<sequence>MPTPIDMSQSTLMSAIRMSYVLSMIDAVKSEMSPSTAVGAHWKALLLLAVPVTGCLTGFGVQLAGSRGSFSLYLPLVLSGVILLSGLLGQLLLGYGCAEFRKLASLKYLWCIGPGIVGGAKYSLQNVAVSMMSSSLFFIIMRMTLLWVAIFEALMLRQLPGKLQTVTLMAVLLSCISSTVQALEEEDSGTSVSMLAIVLSAVCGLADAVFDTSTAVLGRTFARELNGPARNAELCRIMVMLQVFRLPCYILLLVWFDWDDAFRGFDMTTFALTV</sequence>
<dbReference type="AlphaFoldDB" id="A0A812I046"/>
<dbReference type="EMBL" id="CAJNDS010000137">
    <property type="protein sequence ID" value="CAE6969479.1"/>
    <property type="molecule type" value="Genomic_DNA"/>
</dbReference>
<keyword evidence="1" id="KW-1133">Transmembrane helix</keyword>
<reference evidence="2" key="1">
    <citation type="submission" date="2021-02" db="EMBL/GenBank/DDBJ databases">
        <authorList>
            <person name="Dougan E. K."/>
            <person name="Rhodes N."/>
            <person name="Thang M."/>
            <person name="Chan C."/>
        </authorList>
    </citation>
    <scope>NUCLEOTIDE SEQUENCE</scope>
</reference>
<keyword evidence="1" id="KW-0472">Membrane</keyword>
<keyword evidence="3" id="KW-1185">Reference proteome</keyword>
<proteinExistence type="predicted"/>
<feature type="non-terminal residue" evidence="2">
    <location>
        <position position="274"/>
    </location>
</feature>
<accession>A0A812I046</accession>
<name>A0A812I046_9DINO</name>
<evidence type="ECO:0000313" key="2">
    <source>
        <dbReference type="EMBL" id="CAE6969479.1"/>
    </source>
</evidence>
<dbReference type="Proteomes" id="UP000604046">
    <property type="component" value="Unassembled WGS sequence"/>
</dbReference>
<feature type="transmembrane region" description="Helical" evidence="1">
    <location>
        <begin position="70"/>
        <end position="93"/>
    </location>
</feature>
<feature type="transmembrane region" description="Helical" evidence="1">
    <location>
        <begin position="237"/>
        <end position="256"/>
    </location>
</feature>
<evidence type="ECO:0000256" key="1">
    <source>
        <dbReference type="SAM" id="Phobius"/>
    </source>
</evidence>
<organism evidence="2 3">
    <name type="scientific">Symbiodinium natans</name>
    <dbReference type="NCBI Taxonomy" id="878477"/>
    <lineage>
        <taxon>Eukaryota</taxon>
        <taxon>Sar</taxon>
        <taxon>Alveolata</taxon>
        <taxon>Dinophyceae</taxon>
        <taxon>Suessiales</taxon>
        <taxon>Symbiodiniaceae</taxon>
        <taxon>Symbiodinium</taxon>
    </lineage>
</organism>
<protein>
    <submittedName>
        <fullName evidence="2">CTK1 protein</fullName>
    </submittedName>
</protein>
<feature type="transmembrane region" description="Helical" evidence="1">
    <location>
        <begin position="44"/>
        <end position="64"/>
    </location>
</feature>
<comment type="caution">
    <text evidence="2">The sequence shown here is derived from an EMBL/GenBank/DDBJ whole genome shotgun (WGS) entry which is preliminary data.</text>
</comment>
<feature type="transmembrane region" description="Helical" evidence="1">
    <location>
        <begin position="195"/>
        <end position="217"/>
    </location>
</feature>
<feature type="transmembrane region" description="Helical" evidence="1">
    <location>
        <begin position="136"/>
        <end position="156"/>
    </location>
</feature>
<evidence type="ECO:0000313" key="3">
    <source>
        <dbReference type="Proteomes" id="UP000604046"/>
    </source>
</evidence>